<evidence type="ECO:0000256" key="7">
    <source>
        <dbReference type="ARBA" id="ARBA00022840"/>
    </source>
</evidence>
<evidence type="ECO:0000313" key="12">
    <source>
        <dbReference type="Proteomes" id="UP000186364"/>
    </source>
</evidence>
<proteinExistence type="inferred from homology"/>
<keyword evidence="4 10" id="KW-0808">Transferase</keyword>
<dbReference type="EMBL" id="MKIP01000059">
    <property type="protein sequence ID" value="OLP57791.1"/>
    <property type="molecule type" value="Genomic_DNA"/>
</dbReference>
<keyword evidence="5 10" id="KW-0547">Nucleotide-binding</keyword>
<evidence type="ECO:0000256" key="5">
    <source>
        <dbReference type="ARBA" id="ARBA00022741"/>
    </source>
</evidence>
<keyword evidence="6 10" id="KW-0418">Kinase</keyword>
<evidence type="ECO:0000256" key="9">
    <source>
        <dbReference type="ARBA" id="ARBA00048090"/>
    </source>
</evidence>
<comment type="pathway">
    <text evidence="1">Carbohydrate acid metabolism.</text>
</comment>
<evidence type="ECO:0000256" key="2">
    <source>
        <dbReference type="ARBA" id="ARBA00008420"/>
    </source>
</evidence>
<gene>
    <name evidence="11" type="ORF">BJF93_13115</name>
</gene>
<dbReference type="CDD" id="cd02021">
    <property type="entry name" value="GntK"/>
    <property type="match status" value="1"/>
</dbReference>
<dbReference type="Proteomes" id="UP000186364">
    <property type="component" value="Unassembled WGS sequence"/>
</dbReference>
<dbReference type="SUPFAM" id="SSF52540">
    <property type="entry name" value="P-loop containing nucleoside triphosphate hydrolases"/>
    <property type="match status" value="1"/>
</dbReference>
<dbReference type="Pfam" id="PF13671">
    <property type="entry name" value="AAA_33"/>
    <property type="match status" value="1"/>
</dbReference>
<evidence type="ECO:0000256" key="8">
    <source>
        <dbReference type="ARBA" id="ARBA00023064"/>
    </source>
</evidence>
<evidence type="ECO:0000256" key="4">
    <source>
        <dbReference type="ARBA" id="ARBA00022679"/>
    </source>
</evidence>
<dbReference type="GO" id="GO:0046316">
    <property type="term" value="F:gluconokinase activity"/>
    <property type="evidence" value="ECO:0007669"/>
    <property type="project" value="UniProtKB-EC"/>
</dbReference>
<dbReference type="PANTHER" id="PTHR43442:SF3">
    <property type="entry name" value="GLUCONOKINASE-RELATED"/>
    <property type="match status" value="1"/>
</dbReference>
<keyword evidence="8" id="KW-0311">Gluconate utilization</keyword>
<dbReference type="GO" id="GO:0005737">
    <property type="term" value="C:cytoplasm"/>
    <property type="evidence" value="ECO:0007669"/>
    <property type="project" value="TreeGrafter"/>
</dbReference>
<dbReference type="OrthoDB" id="9795716at2"/>
<comment type="caution">
    <text evidence="11">The sequence shown here is derived from an EMBL/GenBank/DDBJ whole genome shotgun (WGS) entry which is preliminary data.</text>
</comment>
<dbReference type="EC" id="2.7.1.12" evidence="3 10"/>
<evidence type="ECO:0000256" key="10">
    <source>
        <dbReference type="RuleBase" id="RU363066"/>
    </source>
</evidence>
<dbReference type="GO" id="GO:0019521">
    <property type="term" value="P:D-gluconate metabolic process"/>
    <property type="evidence" value="ECO:0007669"/>
    <property type="project" value="UniProtKB-KW"/>
</dbReference>
<comment type="catalytic activity">
    <reaction evidence="9 10">
        <text>D-gluconate + ATP = 6-phospho-D-gluconate + ADP + H(+)</text>
        <dbReference type="Rhea" id="RHEA:19433"/>
        <dbReference type="ChEBI" id="CHEBI:15378"/>
        <dbReference type="ChEBI" id="CHEBI:18391"/>
        <dbReference type="ChEBI" id="CHEBI:30616"/>
        <dbReference type="ChEBI" id="CHEBI:58759"/>
        <dbReference type="ChEBI" id="CHEBI:456216"/>
        <dbReference type="EC" id="2.7.1.12"/>
    </reaction>
</comment>
<sequence>MTMPALVVMGVAGCGKSSVAQAIADAIGGTLIEGDAYHSDDNVAKMSAGEPLTDEDRAGWLARLAALLAEDIAHGRVPVLACSALKARYRDVLRGGAQGLGFVFLDLTREAAAARVAARPHHFMPASLIDSQFAALERPSDEACVFTADATLPIADIAAQAVRWMQQMPGWPTQSADMPKALSA</sequence>
<keyword evidence="12" id="KW-1185">Reference proteome</keyword>
<accession>A0A1Q9AQY2</accession>
<evidence type="ECO:0000256" key="3">
    <source>
        <dbReference type="ARBA" id="ARBA00012054"/>
    </source>
</evidence>
<dbReference type="RefSeq" id="WP_075629695.1">
    <property type="nucleotide sequence ID" value="NZ_FOAM01000007.1"/>
</dbReference>
<evidence type="ECO:0000256" key="1">
    <source>
        <dbReference type="ARBA" id="ARBA00004761"/>
    </source>
</evidence>
<dbReference type="GO" id="GO:0005524">
    <property type="term" value="F:ATP binding"/>
    <property type="evidence" value="ECO:0007669"/>
    <property type="project" value="UniProtKB-KW"/>
</dbReference>
<dbReference type="PANTHER" id="PTHR43442">
    <property type="entry name" value="GLUCONOKINASE-RELATED"/>
    <property type="match status" value="1"/>
</dbReference>
<dbReference type="FunFam" id="3.40.50.300:FF:000522">
    <property type="entry name" value="Gluconokinase"/>
    <property type="match status" value="1"/>
</dbReference>
<dbReference type="Gene3D" id="3.40.50.300">
    <property type="entry name" value="P-loop containing nucleotide triphosphate hydrolases"/>
    <property type="match status" value="1"/>
</dbReference>
<comment type="similarity">
    <text evidence="2 10">Belongs to the gluconokinase GntK/GntV family.</text>
</comment>
<evidence type="ECO:0000313" key="11">
    <source>
        <dbReference type="EMBL" id="OLP57791.1"/>
    </source>
</evidence>
<dbReference type="NCBIfam" id="TIGR01313">
    <property type="entry name" value="therm_gnt_kin"/>
    <property type="match status" value="1"/>
</dbReference>
<evidence type="ECO:0000256" key="6">
    <source>
        <dbReference type="ARBA" id="ARBA00022777"/>
    </source>
</evidence>
<dbReference type="AlphaFoldDB" id="A0A1Q9AQY2"/>
<name>A0A1Q9AQY2_9HYPH</name>
<dbReference type="InterPro" id="IPR027417">
    <property type="entry name" value="P-loop_NTPase"/>
</dbReference>
<dbReference type="InterPro" id="IPR006001">
    <property type="entry name" value="Therm_gnt_kin"/>
</dbReference>
<keyword evidence="7 10" id="KW-0067">ATP-binding</keyword>
<organism evidence="11 12">
    <name type="scientific">Xaviernesmea oryzae</name>
    <dbReference type="NCBI Taxonomy" id="464029"/>
    <lineage>
        <taxon>Bacteria</taxon>
        <taxon>Pseudomonadati</taxon>
        <taxon>Pseudomonadota</taxon>
        <taxon>Alphaproteobacteria</taxon>
        <taxon>Hyphomicrobiales</taxon>
        <taxon>Rhizobiaceae</taxon>
        <taxon>Rhizobium/Agrobacterium group</taxon>
        <taxon>Xaviernesmea</taxon>
    </lineage>
</organism>
<protein>
    <recommendedName>
        <fullName evidence="3 10">Gluconokinase</fullName>
        <ecNumber evidence="3 10">2.7.1.12</ecNumber>
    </recommendedName>
</protein>
<reference evidence="11 12" key="1">
    <citation type="submission" date="2016-09" db="EMBL/GenBank/DDBJ databases">
        <title>Rhizobium sp. nov., a novel species isolated from the rice rhizosphere.</title>
        <authorList>
            <person name="Zhao J."/>
            <person name="Zhang X."/>
        </authorList>
    </citation>
    <scope>NUCLEOTIDE SEQUENCE [LARGE SCALE GENOMIC DNA]</scope>
    <source>
        <strain evidence="11 12">1.7048</strain>
    </source>
</reference>